<reference evidence="14" key="1">
    <citation type="submission" date="2025-05" db="UniProtKB">
        <authorList>
            <consortium name="RefSeq"/>
        </authorList>
    </citation>
    <scope>NUCLEOTIDE SEQUENCE [LARGE SCALE GENOMIC DNA]</scope>
</reference>
<name>A0A6J0TF37_9SAUR</name>
<evidence type="ECO:0000256" key="2">
    <source>
        <dbReference type="ARBA" id="ARBA00012837"/>
    </source>
</evidence>
<evidence type="ECO:0000256" key="5">
    <source>
        <dbReference type="ARBA" id="ARBA00022840"/>
    </source>
</evidence>
<evidence type="ECO:0000256" key="4">
    <source>
        <dbReference type="ARBA" id="ARBA00022741"/>
    </source>
</evidence>
<sequence>MAACRFRKSIAVQLSHVLEMPPENLIKSICAVPVSKKGRSADFQLFVSSVLNVNSNSHSGADIQLHAQKLAKQLKCDTVISEISTGKETVDFTIDRELLTKTVLQQVFEDGPKYGLKSELLSELPKGRVLVDFSSPNIAKKFHVGHLRSTIIGNFIGNLKEALGHHVTRINYLGDWGMQFGLLGAGFQRFGSEEKLKSNPLQHLFEVYTQVNKASEGEESIRNQAQDFFRKLEAHEEEAMSLWRHFRDISIEEYTKMYKRLGVRFDEHSGESFYHEKSQEVLKLLDTKGLLRKTKEGKGVVCLSEKEDPVLVMRSDGTSLYLTRDLAAAIDRMDKYNPDAMIYVTDKSQASHFQQVFQILKLLGYEWTERCQHMPFGKIQGMKTRKGEVVFLEDVLDEACSMVLGKSASTKVIKEVDNRLETAERIGLAALIIQDFKGHLSSDYQFSWDRVLQSQGDTGVFLQYTHARLYSLEEQYGAVDKVTHINAACLQDPQAISLIQHLLRYDEILYHSSQDLQPKHIVNYLLKLSHLAGAAHKKLLVRDSLPELAEARLCLFQAARSVLASGMKLLGIIPVNKM</sequence>
<dbReference type="PANTHER" id="PTHR11956:SF11">
    <property type="entry name" value="ARGININE--TRNA LIGASE, MITOCHONDRIAL-RELATED"/>
    <property type="match status" value="1"/>
</dbReference>
<dbReference type="PANTHER" id="PTHR11956">
    <property type="entry name" value="ARGINYL-TRNA SYNTHETASE"/>
    <property type="match status" value="1"/>
</dbReference>
<keyword evidence="5 12" id="KW-0067">ATP-binding</keyword>
<evidence type="ECO:0000256" key="6">
    <source>
        <dbReference type="ARBA" id="ARBA00022917"/>
    </source>
</evidence>
<dbReference type="InterPro" id="IPR014729">
    <property type="entry name" value="Rossmann-like_a/b/a_fold"/>
</dbReference>
<dbReference type="AlphaFoldDB" id="A0A6J0TF37"/>
<evidence type="ECO:0000256" key="8">
    <source>
        <dbReference type="ARBA" id="ARBA00033033"/>
    </source>
</evidence>
<dbReference type="Gene3D" id="3.30.1360.70">
    <property type="entry name" value="Arginyl tRNA synthetase N-terminal domain"/>
    <property type="match status" value="1"/>
</dbReference>
<dbReference type="SUPFAM" id="SSF52374">
    <property type="entry name" value="Nucleotidylyl transferase"/>
    <property type="match status" value="1"/>
</dbReference>
<dbReference type="SUPFAM" id="SSF55190">
    <property type="entry name" value="Arginyl-tRNA synthetase (ArgRS), N-terminal 'additional' domain"/>
    <property type="match status" value="1"/>
</dbReference>
<dbReference type="OrthoDB" id="68056at2759"/>
<evidence type="ECO:0000259" key="13">
    <source>
        <dbReference type="SMART" id="SM00836"/>
    </source>
</evidence>
<dbReference type="GO" id="GO:0006420">
    <property type="term" value="P:arginyl-tRNA aminoacylation"/>
    <property type="evidence" value="ECO:0007669"/>
    <property type="project" value="InterPro"/>
</dbReference>
<dbReference type="Gene3D" id="3.40.50.620">
    <property type="entry name" value="HUPs"/>
    <property type="match status" value="1"/>
</dbReference>
<comment type="catalytic activity">
    <reaction evidence="10">
        <text>tRNA(Arg) + L-arginine + ATP = L-arginyl-tRNA(Arg) + AMP + diphosphate</text>
        <dbReference type="Rhea" id="RHEA:20301"/>
        <dbReference type="Rhea" id="RHEA-COMP:9658"/>
        <dbReference type="Rhea" id="RHEA-COMP:9673"/>
        <dbReference type="ChEBI" id="CHEBI:30616"/>
        <dbReference type="ChEBI" id="CHEBI:32682"/>
        <dbReference type="ChEBI" id="CHEBI:33019"/>
        <dbReference type="ChEBI" id="CHEBI:78442"/>
        <dbReference type="ChEBI" id="CHEBI:78513"/>
        <dbReference type="ChEBI" id="CHEBI:456215"/>
        <dbReference type="EC" id="6.1.1.19"/>
    </reaction>
</comment>
<comment type="similarity">
    <text evidence="1 12">Belongs to the class-I aminoacyl-tRNA synthetase family.</text>
</comment>
<evidence type="ECO:0000256" key="7">
    <source>
        <dbReference type="ARBA" id="ARBA00023146"/>
    </source>
</evidence>
<dbReference type="Pfam" id="PF05746">
    <property type="entry name" value="DALR_1"/>
    <property type="match status" value="1"/>
</dbReference>
<dbReference type="RefSeq" id="XP_020646153.2">
    <property type="nucleotide sequence ID" value="XM_020790494.2"/>
</dbReference>
<dbReference type="GO" id="GO:0005524">
    <property type="term" value="F:ATP binding"/>
    <property type="evidence" value="ECO:0007669"/>
    <property type="project" value="UniProtKB-KW"/>
</dbReference>
<dbReference type="NCBIfam" id="TIGR00456">
    <property type="entry name" value="argS"/>
    <property type="match status" value="1"/>
</dbReference>
<dbReference type="Gene3D" id="1.10.730.10">
    <property type="entry name" value="Isoleucyl-tRNA Synthetase, Domain 1"/>
    <property type="match status" value="1"/>
</dbReference>
<evidence type="ECO:0000256" key="10">
    <source>
        <dbReference type="ARBA" id="ARBA00049339"/>
    </source>
</evidence>
<reference evidence="15" key="2">
    <citation type="submission" date="2025-08" db="UniProtKB">
        <authorList>
            <consortium name="RefSeq"/>
        </authorList>
    </citation>
    <scope>IDENTIFICATION</scope>
</reference>
<dbReference type="GO" id="GO:0031966">
    <property type="term" value="C:mitochondrial membrane"/>
    <property type="evidence" value="ECO:0007669"/>
    <property type="project" value="UniProtKB-SubCell"/>
</dbReference>
<evidence type="ECO:0000256" key="3">
    <source>
        <dbReference type="ARBA" id="ARBA00022598"/>
    </source>
</evidence>
<proteinExistence type="inferred from homology"/>
<evidence type="ECO:0000256" key="11">
    <source>
        <dbReference type="ARBA" id="ARBA00049595"/>
    </source>
</evidence>
<dbReference type="PROSITE" id="PS00178">
    <property type="entry name" value="AA_TRNA_LIGASE_I"/>
    <property type="match status" value="1"/>
</dbReference>
<dbReference type="GO" id="GO:0004814">
    <property type="term" value="F:arginine-tRNA ligase activity"/>
    <property type="evidence" value="ECO:0007669"/>
    <property type="project" value="UniProtKB-EC"/>
</dbReference>
<dbReference type="InterPro" id="IPR035684">
    <property type="entry name" value="ArgRS_core"/>
</dbReference>
<gene>
    <name evidence="15" type="primary">RARS2</name>
</gene>
<evidence type="ECO:0000256" key="12">
    <source>
        <dbReference type="RuleBase" id="RU363038"/>
    </source>
</evidence>
<dbReference type="GeneID" id="110077419"/>
<dbReference type="KEGG" id="pvt:110077419"/>
<evidence type="ECO:0000256" key="9">
    <source>
        <dbReference type="ARBA" id="ARBA00039495"/>
    </source>
</evidence>
<dbReference type="PRINTS" id="PR01038">
    <property type="entry name" value="TRNASYNTHARG"/>
</dbReference>
<dbReference type="GO" id="GO:0032543">
    <property type="term" value="P:mitochondrial translation"/>
    <property type="evidence" value="ECO:0007669"/>
    <property type="project" value="TreeGrafter"/>
</dbReference>
<dbReference type="Pfam" id="PF00750">
    <property type="entry name" value="tRNA-synt_1d"/>
    <property type="match status" value="1"/>
</dbReference>
<dbReference type="SUPFAM" id="SSF47323">
    <property type="entry name" value="Anticodon-binding domain of a subclass of class I aminoacyl-tRNA synthetases"/>
    <property type="match status" value="1"/>
</dbReference>
<protein>
    <recommendedName>
        <fullName evidence="9">Probable arginine--tRNA ligase, mitochondrial</fullName>
        <ecNumber evidence="2">6.1.1.19</ecNumber>
    </recommendedName>
    <alternativeName>
        <fullName evidence="8">Arginyl-tRNA synthetase</fullName>
    </alternativeName>
</protein>
<dbReference type="SMART" id="SM00836">
    <property type="entry name" value="DALR_1"/>
    <property type="match status" value="1"/>
</dbReference>
<dbReference type="InterPro" id="IPR001278">
    <property type="entry name" value="Arg-tRNA-ligase"/>
</dbReference>
<dbReference type="InParanoid" id="A0A6J0TF37"/>
<keyword evidence="7 12" id="KW-0030">Aminoacyl-tRNA synthetase</keyword>
<organism evidence="14 15">
    <name type="scientific">Pogona vitticeps</name>
    <name type="common">central bearded dragon</name>
    <dbReference type="NCBI Taxonomy" id="103695"/>
    <lineage>
        <taxon>Eukaryota</taxon>
        <taxon>Metazoa</taxon>
        <taxon>Chordata</taxon>
        <taxon>Craniata</taxon>
        <taxon>Vertebrata</taxon>
        <taxon>Euteleostomi</taxon>
        <taxon>Lepidosauria</taxon>
        <taxon>Squamata</taxon>
        <taxon>Bifurcata</taxon>
        <taxon>Unidentata</taxon>
        <taxon>Episquamata</taxon>
        <taxon>Toxicofera</taxon>
        <taxon>Iguania</taxon>
        <taxon>Acrodonta</taxon>
        <taxon>Agamidae</taxon>
        <taxon>Amphibolurinae</taxon>
        <taxon>Pogona</taxon>
    </lineage>
</organism>
<dbReference type="EC" id="6.1.1.19" evidence="2"/>
<accession>A0A6J0TF37</accession>
<keyword evidence="4 12" id="KW-0547">Nucleotide-binding</keyword>
<feature type="domain" description="DALR anticodon binding" evidence="13">
    <location>
        <begin position="462"/>
        <end position="578"/>
    </location>
</feature>
<dbReference type="InterPro" id="IPR001412">
    <property type="entry name" value="aa-tRNA-synth_I_CS"/>
</dbReference>
<evidence type="ECO:0000313" key="15">
    <source>
        <dbReference type="RefSeq" id="XP_020646153.2"/>
    </source>
</evidence>
<keyword evidence="6 12" id="KW-0648">Protein biosynthesis</keyword>
<keyword evidence="3 12" id="KW-0436">Ligase</keyword>
<dbReference type="InterPro" id="IPR036695">
    <property type="entry name" value="Arg-tRNA-synth_N_sf"/>
</dbReference>
<dbReference type="CDD" id="cd00671">
    <property type="entry name" value="ArgRS_core"/>
    <property type="match status" value="1"/>
</dbReference>
<evidence type="ECO:0000313" key="14">
    <source>
        <dbReference type="Proteomes" id="UP001652642"/>
    </source>
</evidence>
<dbReference type="InterPro" id="IPR008909">
    <property type="entry name" value="DALR_anticod-bd"/>
</dbReference>
<keyword evidence="14" id="KW-1185">Reference proteome</keyword>
<dbReference type="InterPro" id="IPR009080">
    <property type="entry name" value="tRNAsynth_Ia_anticodon-bd"/>
</dbReference>
<dbReference type="Proteomes" id="UP001652642">
    <property type="component" value="Chromosome 1"/>
</dbReference>
<dbReference type="CTD" id="57038"/>
<evidence type="ECO:0000256" key="1">
    <source>
        <dbReference type="ARBA" id="ARBA00005594"/>
    </source>
</evidence>
<comment type="function">
    <text evidence="11">Catalyzes the attachment of arginine to tRNA(Arg) in a two-step reaction: arginine is first activated by ATP to form Arg-AMP and then transferred to the acceptor end of tRNA(Arg).</text>
</comment>